<dbReference type="PANTHER" id="PTHR10642">
    <property type="entry name" value="RIBONUCLEASE H1"/>
    <property type="match status" value="1"/>
</dbReference>
<evidence type="ECO:0000313" key="10">
    <source>
        <dbReference type="Proteomes" id="UP000297716"/>
    </source>
</evidence>
<dbReference type="OrthoDB" id="407198at2759"/>
<organism evidence="9 10">
    <name type="scientific">Xylaria hypoxylon</name>
    <dbReference type="NCBI Taxonomy" id="37992"/>
    <lineage>
        <taxon>Eukaryota</taxon>
        <taxon>Fungi</taxon>
        <taxon>Dikarya</taxon>
        <taxon>Ascomycota</taxon>
        <taxon>Pezizomycotina</taxon>
        <taxon>Sordariomycetes</taxon>
        <taxon>Xylariomycetidae</taxon>
        <taxon>Xylariales</taxon>
        <taxon>Xylariaceae</taxon>
        <taxon>Xylaria</taxon>
    </lineage>
</organism>
<dbReference type="EMBL" id="SKBN01000013">
    <property type="protein sequence ID" value="TGJ87518.1"/>
    <property type="molecule type" value="Genomic_DNA"/>
</dbReference>
<dbReference type="STRING" id="37992.A0A4Z0Z5M4"/>
<dbReference type="SUPFAM" id="SSF53098">
    <property type="entry name" value="Ribonuclease H-like"/>
    <property type="match status" value="1"/>
</dbReference>
<keyword evidence="4" id="KW-0540">Nuclease</keyword>
<proteinExistence type="inferred from homology"/>
<name>A0A4Z0Z5M4_9PEZI</name>
<comment type="caution">
    <text evidence="9">The sequence shown here is derived from an EMBL/GenBank/DDBJ whole genome shotgun (WGS) entry which is preliminary data.</text>
</comment>
<comment type="catalytic activity">
    <reaction evidence="1">
        <text>Endonucleolytic cleavage to 5'-phosphomonoester.</text>
        <dbReference type="EC" id="3.1.26.4"/>
    </reaction>
</comment>
<feature type="domain" description="RNase H type-1" evidence="8">
    <location>
        <begin position="34"/>
        <end position="196"/>
    </location>
</feature>
<evidence type="ECO:0000256" key="4">
    <source>
        <dbReference type="ARBA" id="ARBA00022722"/>
    </source>
</evidence>
<evidence type="ECO:0000313" key="9">
    <source>
        <dbReference type="EMBL" id="TGJ87518.1"/>
    </source>
</evidence>
<dbReference type="EC" id="3.1.26.4" evidence="3"/>
<dbReference type="InterPro" id="IPR050092">
    <property type="entry name" value="RNase_H"/>
</dbReference>
<sequence>MAARFVPEEYVGRALDDDETVEVPMVLTHLCLDESHSFIVAVDGACRNNGQSDARAALGVFFREGSDWNKSEVLPPHDTTSQRAELCAALRALQTIDESVAHEWQYSINTGKALKRVIVKSDSNYLVQSMTEWIFKWLDNGFTNARSQPVVNQDLMKALWQLIKRMDGEKKIKVLFWKVPREKNEHADRLANAALDATRASVWDYRNPPTQQEADRYATKRVWRWHARMAHAPLTQIQATLRVSTGIDVTHEQIQAEIDKGTVCLACSRSGVSIDDW</sequence>
<evidence type="ECO:0000256" key="7">
    <source>
        <dbReference type="ARBA" id="ARBA00022801"/>
    </source>
</evidence>
<evidence type="ECO:0000256" key="5">
    <source>
        <dbReference type="ARBA" id="ARBA00022723"/>
    </source>
</evidence>
<comment type="similarity">
    <text evidence="2">Belongs to the RNase H family.</text>
</comment>
<protein>
    <recommendedName>
        <fullName evidence="3">ribonuclease H</fullName>
        <ecNumber evidence="3">3.1.26.4</ecNumber>
    </recommendedName>
</protein>
<dbReference type="GO" id="GO:0003676">
    <property type="term" value="F:nucleic acid binding"/>
    <property type="evidence" value="ECO:0007669"/>
    <property type="project" value="InterPro"/>
</dbReference>
<dbReference type="Proteomes" id="UP000297716">
    <property type="component" value="Unassembled WGS sequence"/>
</dbReference>
<dbReference type="PROSITE" id="PS50879">
    <property type="entry name" value="RNASE_H_1"/>
    <property type="match status" value="1"/>
</dbReference>
<evidence type="ECO:0000256" key="3">
    <source>
        <dbReference type="ARBA" id="ARBA00012180"/>
    </source>
</evidence>
<dbReference type="AlphaFoldDB" id="A0A4Z0Z5M4"/>
<keyword evidence="10" id="KW-1185">Reference proteome</keyword>
<dbReference type="InterPro" id="IPR002156">
    <property type="entry name" value="RNaseH_domain"/>
</dbReference>
<dbReference type="InterPro" id="IPR036397">
    <property type="entry name" value="RNaseH_sf"/>
</dbReference>
<evidence type="ECO:0000256" key="6">
    <source>
        <dbReference type="ARBA" id="ARBA00022759"/>
    </source>
</evidence>
<keyword evidence="5" id="KW-0479">Metal-binding</keyword>
<dbReference type="CDD" id="cd13934">
    <property type="entry name" value="RNase_H_Dikarya_like"/>
    <property type="match status" value="1"/>
</dbReference>
<evidence type="ECO:0000256" key="2">
    <source>
        <dbReference type="ARBA" id="ARBA00005300"/>
    </source>
</evidence>
<keyword evidence="7" id="KW-0378">Hydrolase</keyword>
<gene>
    <name evidence="9" type="ORF">E0Z10_g1259</name>
</gene>
<accession>A0A4Z0Z5M4</accession>
<dbReference type="Pfam" id="PF00075">
    <property type="entry name" value="RNase_H"/>
    <property type="match status" value="1"/>
</dbReference>
<evidence type="ECO:0000256" key="1">
    <source>
        <dbReference type="ARBA" id="ARBA00000077"/>
    </source>
</evidence>
<keyword evidence="6" id="KW-0255">Endonuclease</keyword>
<dbReference type="GO" id="GO:0043137">
    <property type="term" value="P:DNA replication, removal of RNA primer"/>
    <property type="evidence" value="ECO:0007669"/>
    <property type="project" value="TreeGrafter"/>
</dbReference>
<dbReference type="GO" id="GO:0004523">
    <property type="term" value="F:RNA-DNA hybrid ribonuclease activity"/>
    <property type="evidence" value="ECO:0007669"/>
    <property type="project" value="UniProtKB-EC"/>
</dbReference>
<dbReference type="PANTHER" id="PTHR10642:SF26">
    <property type="entry name" value="RIBONUCLEASE H1"/>
    <property type="match status" value="1"/>
</dbReference>
<dbReference type="Gene3D" id="3.30.420.10">
    <property type="entry name" value="Ribonuclease H-like superfamily/Ribonuclease H"/>
    <property type="match status" value="1"/>
</dbReference>
<reference evidence="9 10" key="1">
    <citation type="submission" date="2019-03" db="EMBL/GenBank/DDBJ databases">
        <title>Draft genome sequence of Xylaria hypoxylon DSM 108379, a ubiquitous saprotrophic-parasitic fungi on hardwood.</title>
        <authorList>
            <person name="Buettner E."/>
            <person name="Leonhardt S."/>
            <person name="Gebauer A.M."/>
            <person name="Liers C."/>
            <person name="Hofrichter M."/>
            <person name="Kellner H."/>
        </authorList>
    </citation>
    <scope>NUCLEOTIDE SEQUENCE [LARGE SCALE GENOMIC DNA]</scope>
    <source>
        <strain evidence="9 10">DSM 108379</strain>
    </source>
</reference>
<dbReference type="InterPro" id="IPR012337">
    <property type="entry name" value="RNaseH-like_sf"/>
</dbReference>
<evidence type="ECO:0000259" key="8">
    <source>
        <dbReference type="PROSITE" id="PS50879"/>
    </source>
</evidence>
<dbReference type="GO" id="GO:0046872">
    <property type="term" value="F:metal ion binding"/>
    <property type="evidence" value="ECO:0007669"/>
    <property type="project" value="UniProtKB-KW"/>
</dbReference>